<evidence type="ECO:0000313" key="2">
    <source>
        <dbReference type="EMBL" id="KAG9195814.1"/>
    </source>
</evidence>
<gene>
    <name evidence="2" type="ORF">G6011_00935</name>
</gene>
<dbReference type="InterPro" id="IPR010730">
    <property type="entry name" value="HET"/>
</dbReference>
<organism evidence="2 3">
    <name type="scientific">Alternaria panax</name>
    <dbReference type="NCBI Taxonomy" id="48097"/>
    <lineage>
        <taxon>Eukaryota</taxon>
        <taxon>Fungi</taxon>
        <taxon>Dikarya</taxon>
        <taxon>Ascomycota</taxon>
        <taxon>Pezizomycotina</taxon>
        <taxon>Dothideomycetes</taxon>
        <taxon>Pleosporomycetidae</taxon>
        <taxon>Pleosporales</taxon>
        <taxon>Pleosporineae</taxon>
        <taxon>Pleosporaceae</taxon>
        <taxon>Alternaria</taxon>
        <taxon>Alternaria sect. Panax</taxon>
    </lineage>
</organism>
<reference evidence="2" key="1">
    <citation type="submission" date="2021-07" db="EMBL/GenBank/DDBJ databases">
        <title>Genome Resource of American Ginseng Black Spot Pathogen Alternaria panax.</title>
        <authorList>
            <person name="Qiu C."/>
            <person name="Wang W."/>
            <person name="Liu Z."/>
        </authorList>
    </citation>
    <scope>NUCLEOTIDE SEQUENCE</scope>
    <source>
        <strain evidence="2">BNCC115425</strain>
    </source>
</reference>
<dbReference type="Proteomes" id="UP001199106">
    <property type="component" value="Unassembled WGS sequence"/>
</dbReference>
<feature type="domain" description="Heterokaryon incompatibility" evidence="1">
    <location>
        <begin position="1"/>
        <end position="73"/>
    </location>
</feature>
<dbReference type="EMBL" id="JAANER010000001">
    <property type="protein sequence ID" value="KAG9195814.1"/>
    <property type="molecule type" value="Genomic_DNA"/>
</dbReference>
<dbReference type="AlphaFoldDB" id="A0AAD4IK65"/>
<sequence length="73" mass="8094">MADIYNCAIVTIMAASATNSQGGLFRDRATNKERVALPYTDTNRITELSIVVSKVLLGYERISAKSPLFQRGW</sequence>
<name>A0AAD4IK65_9PLEO</name>
<accession>A0AAD4IK65</accession>
<evidence type="ECO:0000259" key="1">
    <source>
        <dbReference type="Pfam" id="PF06985"/>
    </source>
</evidence>
<evidence type="ECO:0000313" key="3">
    <source>
        <dbReference type="Proteomes" id="UP001199106"/>
    </source>
</evidence>
<dbReference type="Pfam" id="PF06985">
    <property type="entry name" value="HET"/>
    <property type="match status" value="1"/>
</dbReference>
<comment type="caution">
    <text evidence="2">The sequence shown here is derived from an EMBL/GenBank/DDBJ whole genome shotgun (WGS) entry which is preliminary data.</text>
</comment>
<protein>
    <recommendedName>
        <fullName evidence="1">Heterokaryon incompatibility domain-containing protein</fullName>
    </recommendedName>
</protein>
<keyword evidence="3" id="KW-1185">Reference proteome</keyword>
<proteinExistence type="predicted"/>